<evidence type="ECO:0000259" key="3">
    <source>
        <dbReference type="Pfam" id="PF13622"/>
    </source>
</evidence>
<dbReference type="GO" id="GO:0009062">
    <property type="term" value="P:fatty acid catabolic process"/>
    <property type="evidence" value="ECO:0007669"/>
    <property type="project" value="TreeGrafter"/>
</dbReference>
<dbReference type="PANTHER" id="PTHR11066:SF34">
    <property type="entry name" value="ACYL-COENZYME A THIOESTERASE 8"/>
    <property type="match status" value="1"/>
</dbReference>
<feature type="domain" description="Acyl-CoA thioesterase-like C-terminal" evidence="4">
    <location>
        <begin position="173"/>
        <end position="299"/>
    </location>
</feature>
<dbReference type="GO" id="GO:0006637">
    <property type="term" value="P:acyl-CoA metabolic process"/>
    <property type="evidence" value="ECO:0007669"/>
    <property type="project" value="InterPro"/>
</dbReference>
<keyword evidence="2" id="KW-0378">Hydrolase</keyword>
<evidence type="ECO:0000256" key="2">
    <source>
        <dbReference type="ARBA" id="ARBA00022801"/>
    </source>
</evidence>
<dbReference type="GO" id="GO:0047617">
    <property type="term" value="F:fatty acyl-CoA hydrolase activity"/>
    <property type="evidence" value="ECO:0007669"/>
    <property type="project" value="InterPro"/>
</dbReference>
<evidence type="ECO:0000313" key="5">
    <source>
        <dbReference type="EMBL" id="GMT16395.1"/>
    </source>
</evidence>
<gene>
    <name evidence="5" type="ORF">PFISCL1PPCAC_7692</name>
</gene>
<protein>
    <submittedName>
        <fullName evidence="5">Uncharacterized protein</fullName>
    </submittedName>
</protein>
<feature type="domain" description="Acyl-CoA thioesterase-like N-terminal HotDog" evidence="3">
    <location>
        <begin position="38"/>
        <end position="113"/>
    </location>
</feature>
<comment type="similarity">
    <text evidence="1">Belongs to the C/M/P thioester hydrolase family.</text>
</comment>
<dbReference type="CDD" id="cd03444">
    <property type="entry name" value="Thioesterase_II_repeat1"/>
    <property type="match status" value="1"/>
</dbReference>
<sequence length="299" mass="34261">QMANAGEDPINNNFEFEEIEKDVFKNDTLQSPGEHDSNHTYGGLMCAQALAAADKTVRVELNCHSFQSNFILRVNCYVPVTYHVKRLFDGRSFATRFVECKQEGLRTFTALIAYQRPEGHSIHHQSSMPAVPPPQECVDFDASGYFQHASLPHESRPSYDEYLQKHRQHIVYAHETRCTDTRHFHSTTDGTDKHYFWTLYKFALKENTVRKHLQTLLFITDNSNVLMAFNKHTRDGLTIAMGFSLSHTVYFHGRNFNANEWMLVELESTNAAHGRGMVRGRIWSSNGELIASLSQESVI</sequence>
<reference evidence="5" key="1">
    <citation type="submission" date="2023-10" db="EMBL/GenBank/DDBJ databases">
        <title>Genome assembly of Pristionchus species.</title>
        <authorList>
            <person name="Yoshida K."/>
            <person name="Sommer R.J."/>
        </authorList>
    </citation>
    <scope>NUCLEOTIDE SEQUENCE</scope>
    <source>
        <strain evidence="5">RS5133</strain>
    </source>
</reference>
<feature type="non-terminal residue" evidence="5">
    <location>
        <position position="299"/>
    </location>
</feature>
<evidence type="ECO:0000256" key="1">
    <source>
        <dbReference type="ARBA" id="ARBA00006538"/>
    </source>
</evidence>
<dbReference type="EMBL" id="BTSY01000002">
    <property type="protein sequence ID" value="GMT16395.1"/>
    <property type="molecule type" value="Genomic_DNA"/>
</dbReference>
<dbReference type="InterPro" id="IPR049450">
    <property type="entry name" value="ACOT8-like_C"/>
</dbReference>
<feature type="non-terminal residue" evidence="5">
    <location>
        <position position="1"/>
    </location>
</feature>
<dbReference type="InterPro" id="IPR049449">
    <property type="entry name" value="TesB_ACOT8-like_N"/>
</dbReference>
<proteinExistence type="inferred from homology"/>
<accession>A0AAV5VEQ1</accession>
<dbReference type="Pfam" id="PF20789">
    <property type="entry name" value="4HBT_3C"/>
    <property type="match status" value="1"/>
</dbReference>
<name>A0AAV5VEQ1_9BILA</name>
<keyword evidence="6" id="KW-1185">Reference proteome</keyword>
<dbReference type="PANTHER" id="PTHR11066">
    <property type="entry name" value="ACYL-COA THIOESTERASE"/>
    <property type="match status" value="1"/>
</dbReference>
<comment type="caution">
    <text evidence="5">The sequence shown here is derived from an EMBL/GenBank/DDBJ whole genome shotgun (WGS) entry which is preliminary data.</text>
</comment>
<dbReference type="InterPro" id="IPR003703">
    <property type="entry name" value="Acyl_CoA_thio"/>
</dbReference>
<dbReference type="CDD" id="cd03445">
    <property type="entry name" value="Thioesterase_II_repeat2"/>
    <property type="match status" value="1"/>
</dbReference>
<dbReference type="GO" id="GO:0005782">
    <property type="term" value="C:peroxisomal matrix"/>
    <property type="evidence" value="ECO:0007669"/>
    <property type="project" value="UniProtKB-SubCell"/>
</dbReference>
<dbReference type="Pfam" id="PF13622">
    <property type="entry name" value="4HBT_3"/>
    <property type="match status" value="1"/>
</dbReference>
<dbReference type="AlphaFoldDB" id="A0AAV5VEQ1"/>
<evidence type="ECO:0000313" key="6">
    <source>
        <dbReference type="Proteomes" id="UP001432322"/>
    </source>
</evidence>
<dbReference type="InterPro" id="IPR029069">
    <property type="entry name" value="HotDog_dom_sf"/>
</dbReference>
<dbReference type="InterPro" id="IPR042171">
    <property type="entry name" value="Acyl-CoA_hotdog"/>
</dbReference>
<dbReference type="Proteomes" id="UP001432322">
    <property type="component" value="Unassembled WGS sequence"/>
</dbReference>
<dbReference type="SUPFAM" id="SSF54637">
    <property type="entry name" value="Thioesterase/thiol ester dehydrase-isomerase"/>
    <property type="match status" value="2"/>
</dbReference>
<organism evidence="5 6">
    <name type="scientific">Pristionchus fissidentatus</name>
    <dbReference type="NCBI Taxonomy" id="1538716"/>
    <lineage>
        <taxon>Eukaryota</taxon>
        <taxon>Metazoa</taxon>
        <taxon>Ecdysozoa</taxon>
        <taxon>Nematoda</taxon>
        <taxon>Chromadorea</taxon>
        <taxon>Rhabditida</taxon>
        <taxon>Rhabditina</taxon>
        <taxon>Diplogasteromorpha</taxon>
        <taxon>Diplogasteroidea</taxon>
        <taxon>Neodiplogasteridae</taxon>
        <taxon>Pristionchus</taxon>
    </lineage>
</organism>
<dbReference type="Gene3D" id="2.40.160.210">
    <property type="entry name" value="Acyl-CoA thioesterase, double hotdog domain"/>
    <property type="match status" value="1"/>
</dbReference>
<evidence type="ECO:0000259" key="4">
    <source>
        <dbReference type="Pfam" id="PF20789"/>
    </source>
</evidence>